<dbReference type="AlphaFoldDB" id="A0A4D9D9N5"/>
<name>A0A4D9D9N5_9STRA</name>
<gene>
    <name evidence="2" type="ORF">NSK_000504</name>
</gene>
<feature type="compositionally biased region" description="Polar residues" evidence="1">
    <location>
        <begin position="112"/>
        <end position="122"/>
    </location>
</feature>
<evidence type="ECO:0000313" key="2">
    <source>
        <dbReference type="EMBL" id="TFJ88150.1"/>
    </source>
</evidence>
<dbReference type="EMBL" id="SDOX01000002">
    <property type="protein sequence ID" value="TFJ88150.1"/>
    <property type="molecule type" value="Genomic_DNA"/>
</dbReference>
<evidence type="ECO:0000256" key="1">
    <source>
        <dbReference type="SAM" id="MobiDB-lite"/>
    </source>
</evidence>
<reference evidence="2 3" key="1">
    <citation type="submission" date="2019-01" db="EMBL/GenBank/DDBJ databases">
        <title>Nuclear Genome Assembly of the Microalgal Biofuel strain Nannochloropsis salina CCMP1776.</title>
        <authorList>
            <person name="Hovde B."/>
        </authorList>
    </citation>
    <scope>NUCLEOTIDE SEQUENCE [LARGE SCALE GENOMIC DNA]</scope>
    <source>
        <strain evidence="2 3">CCMP1776</strain>
    </source>
</reference>
<accession>A0A4D9D9N5</accession>
<keyword evidence="3" id="KW-1185">Reference proteome</keyword>
<protein>
    <submittedName>
        <fullName evidence="2">Uncharacterized protein</fullName>
    </submittedName>
</protein>
<comment type="caution">
    <text evidence="2">The sequence shown here is derived from an EMBL/GenBank/DDBJ whole genome shotgun (WGS) entry which is preliminary data.</text>
</comment>
<evidence type="ECO:0000313" key="3">
    <source>
        <dbReference type="Proteomes" id="UP000355283"/>
    </source>
</evidence>
<feature type="region of interest" description="Disordered" evidence="1">
    <location>
        <begin position="95"/>
        <end position="122"/>
    </location>
</feature>
<feature type="region of interest" description="Disordered" evidence="1">
    <location>
        <begin position="241"/>
        <end position="262"/>
    </location>
</feature>
<organism evidence="2 3">
    <name type="scientific">Nannochloropsis salina CCMP1776</name>
    <dbReference type="NCBI Taxonomy" id="1027361"/>
    <lineage>
        <taxon>Eukaryota</taxon>
        <taxon>Sar</taxon>
        <taxon>Stramenopiles</taxon>
        <taxon>Ochrophyta</taxon>
        <taxon>Eustigmatophyceae</taxon>
        <taxon>Eustigmatales</taxon>
        <taxon>Monodopsidaceae</taxon>
        <taxon>Microchloropsis</taxon>
        <taxon>Microchloropsis salina</taxon>
    </lineage>
</organism>
<dbReference type="OrthoDB" id="10424416at2759"/>
<proteinExistence type="predicted"/>
<sequence>MDLKEASGWGKRNEKLRQSAVSHVQWCGLTRGHARLIVAYPDLKQLFKLGNKISSACCPDEWVLGTALLLQLRCQAPSTKANKCGTNGYDDGKEYRRGAKGVRHSPREADVPTTTASGTSIPNPSGCMESFDVIDWPITDQYRSGRQAQSPLLWEDMEATSHKVLWAPPRTYRSFTLATVIERVSRQEGNLFFRKVGPLKEAEIGALLRLITDVERATAPQIKEQRSTDIAVAPNSELHSCVTDSEDGNDDTSASGIPATPVARPRRISSRLVASLGHRVREMFNRKKGCREGLSGTSCCEDCRSR</sequence>
<dbReference type="Proteomes" id="UP000355283">
    <property type="component" value="Unassembled WGS sequence"/>
</dbReference>